<comment type="similarity">
    <text evidence="6">Belongs to the methyltransferase superfamily. RsmI family.</text>
</comment>
<dbReference type="PANTHER" id="PTHR46111">
    <property type="entry name" value="RIBOSOMAL RNA SMALL SUBUNIT METHYLTRANSFERASE I"/>
    <property type="match status" value="1"/>
</dbReference>
<evidence type="ECO:0000256" key="2">
    <source>
        <dbReference type="ARBA" id="ARBA00022552"/>
    </source>
</evidence>
<dbReference type="GO" id="GO:0005737">
    <property type="term" value="C:cytoplasm"/>
    <property type="evidence" value="ECO:0007669"/>
    <property type="project" value="UniProtKB-SubCell"/>
</dbReference>
<dbReference type="Gene3D" id="3.40.1010.10">
    <property type="entry name" value="Cobalt-precorrin-4 Transmethylase, Domain 1"/>
    <property type="match status" value="1"/>
</dbReference>
<evidence type="ECO:0000313" key="9">
    <source>
        <dbReference type="EMBL" id="SMA34127.1"/>
    </source>
</evidence>
<dbReference type="CDD" id="cd11648">
    <property type="entry name" value="RsmI"/>
    <property type="match status" value="1"/>
</dbReference>
<dbReference type="PANTHER" id="PTHR46111:SF1">
    <property type="entry name" value="RIBOSOMAL RNA SMALL SUBUNIT METHYLTRANSFERASE I"/>
    <property type="match status" value="1"/>
</dbReference>
<dbReference type="InterPro" id="IPR000878">
    <property type="entry name" value="4pyrrol_Mease"/>
</dbReference>
<evidence type="ECO:0000256" key="1">
    <source>
        <dbReference type="ARBA" id="ARBA00022490"/>
    </source>
</evidence>
<keyword evidence="4 6" id="KW-0808">Transferase</keyword>
<protein>
    <recommendedName>
        <fullName evidence="6">Ribosomal RNA small subunit methyltransferase I</fullName>
        <ecNumber evidence="6">2.1.1.198</ecNumber>
    </recommendedName>
    <alternativeName>
        <fullName evidence="6">16S rRNA 2'-O-ribose C1402 methyltransferase</fullName>
    </alternativeName>
    <alternativeName>
        <fullName evidence="6">rRNA (cytidine-2'-O-)-methyltransferase RsmI</fullName>
    </alternativeName>
</protein>
<gene>
    <name evidence="6 9" type="primary">rsmI</name>
    <name evidence="9" type="ORF">EHSB41UT_00360</name>
</gene>
<dbReference type="Pfam" id="PF00590">
    <property type="entry name" value="TP_methylase"/>
    <property type="match status" value="1"/>
</dbReference>
<dbReference type="OrthoDB" id="9809084at2"/>
<keyword evidence="1 6" id="KW-0963">Cytoplasm</keyword>
<keyword evidence="3 6" id="KW-0489">Methyltransferase</keyword>
<dbReference type="PROSITE" id="PS01296">
    <property type="entry name" value="RSMI"/>
    <property type="match status" value="1"/>
</dbReference>
<dbReference type="InterPro" id="IPR053910">
    <property type="entry name" value="RsmI_HTH"/>
</dbReference>
<keyword evidence="10" id="KW-1185">Reference proteome</keyword>
<dbReference type="EMBL" id="FWPT01000001">
    <property type="protein sequence ID" value="SMA34127.1"/>
    <property type="molecule type" value="Genomic_DNA"/>
</dbReference>
<dbReference type="InterPro" id="IPR014776">
    <property type="entry name" value="4pyrrole_Mease_sub2"/>
</dbReference>
<dbReference type="PIRSF" id="PIRSF005917">
    <property type="entry name" value="MTase_YraL"/>
    <property type="match status" value="1"/>
</dbReference>
<dbReference type="GO" id="GO:0070677">
    <property type="term" value="F:rRNA (cytosine-2'-O-)-methyltransferase activity"/>
    <property type="evidence" value="ECO:0007669"/>
    <property type="project" value="UniProtKB-UniRule"/>
</dbReference>
<dbReference type="RefSeq" id="WP_087106305.1">
    <property type="nucleotide sequence ID" value="NZ_CBCSCN010000004.1"/>
</dbReference>
<dbReference type="FunFam" id="3.30.950.10:FF:000002">
    <property type="entry name" value="Ribosomal RNA small subunit methyltransferase I"/>
    <property type="match status" value="1"/>
</dbReference>
<sequence>MSDKAVAGELYVVATPIGNLADLSPRAKDILMSVDVIAAEDTRHTSKLLGHFGIRRQLLACHDYNERERSEQIVKRLQAGESVALVSDAGTPLISDPGYHLVNAVREAGLKAVPVPGACAMVAALSVSGLPSDRFFFEGFLPAKGSGRRKRITELADFAHTWIVYESPHRITDMLDDMFTVLGGDRRLVLARELTKTFETVLSGTVAELQKILAEDTNQQRGEFVVLVQGAPKSDILDEEVTEEALRIMTVLVEELPLKQASQIAAKLTGLKSKPLYKAGLALKGD</sequence>
<dbReference type="SUPFAM" id="SSF53790">
    <property type="entry name" value="Tetrapyrrole methylase"/>
    <property type="match status" value="1"/>
</dbReference>
<evidence type="ECO:0000256" key="6">
    <source>
        <dbReference type="HAMAP-Rule" id="MF_01877"/>
    </source>
</evidence>
<accession>A0A1X7AGU9</accession>
<comment type="function">
    <text evidence="6">Catalyzes the 2'-O-methylation of the ribose of cytidine 1402 (C1402) in 16S rRNA.</text>
</comment>
<reference evidence="9 10" key="1">
    <citation type="submission" date="2017-03" db="EMBL/GenBank/DDBJ databases">
        <authorList>
            <person name="Afonso C.L."/>
            <person name="Miller P.J."/>
            <person name="Scott M.A."/>
            <person name="Spackman E."/>
            <person name="Goraichik I."/>
            <person name="Dimitrov K.M."/>
            <person name="Suarez D.L."/>
            <person name="Swayne D.E."/>
        </authorList>
    </citation>
    <scope>NUCLEOTIDE SEQUENCE [LARGE SCALE GENOMIC DNA]</scope>
    <source>
        <strain evidence="9">SB41UT1</strain>
    </source>
</reference>
<comment type="subcellular location">
    <subcellularLocation>
        <location evidence="6">Cytoplasm</location>
    </subcellularLocation>
</comment>
<name>A0A1X7AGU9_9GAMM</name>
<evidence type="ECO:0000256" key="3">
    <source>
        <dbReference type="ARBA" id="ARBA00022603"/>
    </source>
</evidence>
<feature type="domain" description="Tetrapyrrole methylase" evidence="7">
    <location>
        <begin position="10"/>
        <end position="209"/>
    </location>
</feature>
<dbReference type="Pfam" id="PF23016">
    <property type="entry name" value="RsmI_C"/>
    <property type="match status" value="1"/>
</dbReference>
<evidence type="ECO:0000313" key="10">
    <source>
        <dbReference type="Proteomes" id="UP000196573"/>
    </source>
</evidence>
<feature type="domain" description="RsmI HTH" evidence="8">
    <location>
        <begin position="240"/>
        <end position="284"/>
    </location>
</feature>
<keyword evidence="5 6" id="KW-0949">S-adenosyl-L-methionine</keyword>
<dbReference type="InterPro" id="IPR018063">
    <property type="entry name" value="SAM_MeTrfase_RsmI_CS"/>
</dbReference>
<keyword evidence="2 6" id="KW-0698">rRNA processing</keyword>
<dbReference type="NCBIfam" id="TIGR00096">
    <property type="entry name" value="16S rRNA (cytidine(1402)-2'-O)-methyltransferase"/>
    <property type="match status" value="1"/>
</dbReference>
<dbReference type="FunFam" id="3.40.1010.10:FF:000002">
    <property type="entry name" value="Ribosomal RNA small subunit methyltransferase I"/>
    <property type="match status" value="1"/>
</dbReference>
<dbReference type="Proteomes" id="UP000196573">
    <property type="component" value="Unassembled WGS sequence"/>
</dbReference>
<evidence type="ECO:0000256" key="5">
    <source>
        <dbReference type="ARBA" id="ARBA00022691"/>
    </source>
</evidence>
<evidence type="ECO:0000259" key="8">
    <source>
        <dbReference type="Pfam" id="PF23016"/>
    </source>
</evidence>
<evidence type="ECO:0000256" key="4">
    <source>
        <dbReference type="ARBA" id="ARBA00022679"/>
    </source>
</evidence>
<dbReference type="HAMAP" id="MF_01877">
    <property type="entry name" value="16SrRNA_methyltr_I"/>
    <property type="match status" value="1"/>
</dbReference>
<dbReference type="InterPro" id="IPR035996">
    <property type="entry name" value="4pyrrol_Methylase_sf"/>
</dbReference>
<proteinExistence type="inferred from homology"/>
<dbReference type="InterPro" id="IPR008189">
    <property type="entry name" value="rRNA_ssu_MeTfrase_I"/>
</dbReference>
<dbReference type="EC" id="2.1.1.198" evidence="6"/>
<dbReference type="Gene3D" id="3.30.950.10">
    <property type="entry name" value="Methyltransferase, Cobalt-precorrin-4 Transmethylase, Domain 2"/>
    <property type="match status" value="1"/>
</dbReference>
<organism evidence="9 10">
    <name type="scientific">Parendozoicomonas haliclonae</name>
    <dbReference type="NCBI Taxonomy" id="1960125"/>
    <lineage>
        <taxon>Bacteria</taxon>
        <taxon>Pseudomonadati</taxon>
        <taxon>Pseudomonadota</taxon>
        <taxon>Gammaproteobacteria</taxon>
        <taxon>Oceanospirillales</taxon>
        <taxon>Endozoicomonadaceae</taxon>
        <taxon>Parendozoicomonas</taxon>
    </lineage>
</organism>
<comment type="catalytic activity">
    <reaction evidence="6">
        <text>cytidine(1402) in 16S rRNA + S-adenosyl-L-methionine = 2'-O-methylcytidine(1402) in 16S rRNA + S-adenosyl-L-homocysteine + H(+)</text>
        <dbReference type="Rhea" id="RHEA:42924"/>
        <dbReference type="Rhea" id="RHEA-COMP:10285"/>
        <dbReference type="Rhea" id="RHEA-COMP:10286"/>
        <dbReference type="ChEBI" id="CHEBI:15378"/>
        <dbReference type="ChEBI" id="CHEBI:57856"/>
        <dbReference type="ChEBI" id="CHEBI:59789"/>
        <dbReference type="ChEBI" id="CHEBI:74495"/>
        <dbReference type="ChEBI" id="CHEBI:82748"/>
        <dbReference type="EC" id="2.1.1.198"/>
    </reaction>
</comment>
<dbReference type="AlphaFoldDB" id="A0A1X7AGU9"/>
<dbReference type="InterPro" id="IPR014777">
    <property type="entry name" value="4pyrrole_Mease_sub1"/>
</dbReference>
<evidence type="ECO:0000259" key="7">
    <source>
        <dbReference type="Pfam" id="PF00590"/>
    </source>
</evidence>